<protein>
    <submittedName>
        <fullName evidence="1">Uncharacterized protein</fullName>
    </submittedName>
</protein>
<accession>A0A255ZTM8</accession>
<proteinExistence type="predicted"/>
<dbReference type="EMBL" id="NOXX01000194">
    <property type="protein sequence ID" value="OYQ44255.1"/>
    <property type="molecule type" value="Genomic_DNA"/>
</dbReference>
<comment type="caution">
    <text evidence="1">The sequence shown here is derived from an EMBL/GenBank/DDBJ whole genome shotgun (WGS) entry which is preliminary data.</text>
</comment>
<name>A0A255ZTM8_9FLAO</name>
<sequence>MAEKFTCFTIYILGVPVAKRTSLRKKAFLPPSGHPLYLLPTYLRQKDIATVLNAKKSLPKKPSQNRTFFLT</sequence>
<evidence type="ECO:0000313" key="2">
    <source>
        <dbReference type="Proteomes" id="UP000216035"/>
    </source>
</evidence>
<gene>
    <name evidence="1" type="ORF">CHX27_08080</name>
</gene>
<dbReference type="Proteomes" id="UP000216035">
    <property type="component" value="Unassembled WGS sequence"/>
</dbReference>
<evidence type="ECO:0000313" key="1">
    <source>
        <dbReference type="EMBL" id="OYQ44255.1"/>
    </source>
</evidence>
<reference evidence="1 2" key="1">
    <citation type="submission" date="2017-07" db="EMBL/GenBank/DDBJ databases">
        <title>Flavobacterium cyanobacteriorum sp. nov., isolated from cyanobacterial aggregates in a eutrophic lake.</title>
        <authorList>
            <person name="Cai H."/>
        </authorList>
    </citation>
    <scope>NUCLEOTIDE SEQUENCE [LARGE SCALE GENOMIC DNA]</scope>
    <source>
        <strain evidence="1 2">TH167</strain>
    </source>
</reference>
<keyword evidence="2" id="KW-1185">Reference proteome</keyword>
<organism evidence="1 2">
    <name type="scientific">Flavobacterium aurantiibacter</name>
    <dbReference type="NCBI Taxonomy" id="2023067"/>
    <lineage>
        <taxon>Bacteria</taxon>
        <taxon>Pseudomonadati</taxon>
        <taxon>Bacteroidota</taxon>
        <taxon>Flavobacteriia</taxon>
        <taxon>Flavobacteriales</taxon>
        <taxon>Flavobacteriaceae</taxon>
        <taxon>Flavobacterium</taxon>
    </lineage>
</organism>
<dbReference type="AlphaFoldDB" id="A0A255ZTM8"/>